<gene>
    <name evidence="3" type="ORF">HMPREF9448_01230</name>
</gene>
<dbReference type="HOGENOM" id="CLU_045791_0_0_10"/>
<dbReference type="Gene3D" id="1.25.40.10">
    <property type="entry name" value="Tetratricopeptide repeat domain"/>
    <property type="match status" value="1"/>
</dbReference>
<accession>K0WZZ7</accession>
<dbReference type="Proteomes" id="UP000006044">
    <property type="component" value="Unassembled WGS sequence"/>
</dbReference>
<evidence type="ECO:0000256" key="1">
    <source>
        <dbReference type="SAM" id="Coils"/>
    </source>
</evidence>
<dbReference type="STRING" id="742726.HMPREF9448_01230"/>
<feature type="signal peptide" evidence="2">
    <location>
        <begin position="1"/>
        <end position="24"/>
    </location>
</feature>
<dbReference type="PATRIC" id="fig|742726.3.peg.1301"/>
<evidence type="ECO:0008006" key="5">
    <source>
        <dbReference type="Google" id="ProtNLM"/>
    </source>
</evidence>
<name>K0WZZ7_9BACT</name>
<keyword evidence="4" id="KW-1185">Reference proteome</keyword>
<keyword evidence="1" id="KW-0175">Coiled coil</keyword>
<evidence type="ECO:0000256" key="2">
    <source>
        <dbReference type="SAM" id="SignalP"/>
    </source>
</evidence>
<dbReference type="Pfam" id="PF13432">
    <property type="entry name" value="TPR_16"/>
    <property type="match status" value="1"/>
</dbReference>
<evidence type="ECO:0000313" key="4">
    <source>
        <dbReference type="Proteomes" id="UP000006044"/>
    </source>
</evidence>
<reference evidence="3 4" key="1">
    <citation type="submission" date="2012-08" db="EMBL/GenBank/DDBJ databases">
        <title>The Genome Sequence of Barnesiella intestinihominis YIT 11860.</title>
        <authorList>
            <consortium name="The Broad Institute Genome Sequencing Platform"/>
            <person name="Earl A."/>
            <person name="Ward D."/>
            <person name="Feldgarden M."/>
            <person name="Gevers D."/>
            <person name="Morotomi M."/>
            <person name="Walker B."/>
            <person name="Young S.K."/>
            <person name="Zeng Q."/>
            <person name="Gargeya S."/>
            <person name="Fitzgerald M."/>
            <person name="Haas B."/>
            <person name="Abouelleil A."/>
            <person name="Alvarado L."/>
            <person name="Arachchi H.M."/>
            <person name="Berlin A.M."/>
            <person name="Chapman S.B."/>
            <person name="Goldberg J."/>
            <person name="Griggs A."/>
            <person name="Gujja S."/>
            <person name="Hansen M."/>
            <person name="Howarth C."/>
            <person name="Imamovic A."/>
            <person name="Larimer J."/>
            <person name="McCowen C."/>
            <person name="Montmayeur A."/>
            <person name="Murphy C."/>
            <person name="Neiman D."/>
            <person name="Pearson M."/>
            <person name="Priest M."/>
            <person name="Roberts A."/>
            <person name="Saif S."/>
            <person name="Shea T."/>
            <person name="Sisk P."/>
            <person name="Sykes S."/>
            <person name="Wortman J."/>
            <person name="Nusbaum C."/>
            <person name="Birren B."/>
        </authorList>
    </citation>
    <scope>NUCLEOTIDE SEQUENCE [LARGE SCALE GENOMIC DNA]</scope>
    <source>
        <strain evidence="3 4">YIT 11860</strain>
    </source>
</reference>
<dbReference type="Pfam" id="PF07676">
    <property type="entry name" value="PD40"/>
    <property type="match status" value="1"/>
</dbReference>
<dbReference type="eggNOG" id="COG0457">
    <property type="taxonomic scope" value="Bacteria"/>
</dbReference>
<dbReference type="SUPFAM" id="SSF48452">
    <property type="entry name" value="TPR-like"/>
    <property type="match status" value="1"/>
</dbReference>
<protein>
    <recommendedName>
        <fullName evidence="5">Tetratricopeptide repeat protein</fullName>
    </recommendedName>
</protein>
<dbReference type="EMBL" id="ADLE01000008">
    <property type="protein sequence ID" value="EJZ64747.1"/>
    <property type="molecule type" value="Genomic_DNA"/>
</dbReference>
<feature type="chain" id="PRO_5003840841" description="Tetratricopeptide repeat protein" evidence="2">
    <location>
        <begin position="25"/>
        <end position="482"/>
    </location>
</feature>
<dbReference type="InterPro" id="IPR011990">
    <property type="entry name" value="TPR-like_helical_dom_sf"/>
</dbReference>
<evidence type="ECO:0000313" key="3">
    <source>
        <dbReference type="EMBL" id="EJZ64747.1"/>
    </source>
</evidence>
<organism evidence="3 4">
    <name type="scientific">Barnesiella intestinihominis YIT 11860</name>
    <dbReference type="NCBI Taxonomy" id="742726"/>
    <lineage>
        <taxon>Bacteria</taxon>
        <taxon>Pseudomonadati</taxon>
        <taxon>Bacteroidota</taxon>
        <taxon>Bacteroidia</taxon>
        <taxon>Bacteroidales</taxon>
        <taxon>Barnesiellaceae</taxon>
        <taxon>Barnesiella</taxon>
    </lineage>
</organism>
<keyword evidence="2" id="KW-0732">Signal</keyword>
<dbReference type="AlphaFoldDB" id="K0WZZ7"/>
<sequence length="482" mass="55716">MFRQILKYSFAVLIVFSTIFSSSALTLDEARELYKAGKYKEAAPVFKAQLKRRPNDGSLNHWYGVCLFHEKKYNEAEKYLKIGAKRKVLESPHYLADMYMAQYRFEDAISSYEEYTAALSKAKKQIPDSIGKAIARARRAKLMLQYVERVQIIDSLIVDADSFFKYFKMSPESGRIGTNKTLGIDIPENTIGYIPQRGDNVFFGYPLEGKGYELCTKNKLIEGKWSDIIPLPNGVNTEQDEAYPFFLNDGVTLYFASNGEGSIGGYDIFITRLNLENNTYLKPENVGMPFNSIYNDYMMAIDEMLNIGWFVSDREQIPGKVTIYLFIPNESKQTYNIDEIKTDIKSLALIRSIRESWPENADYTDLLQQLDNIKEPQKETRPDFIFAICNGIHYTKLDQFVSLEARNLYVKSKELRKNIIQIETKLSELRSQYAKSKGTTLKRLSSEIQNLESQLLTLYPQPENYENQARKIELDNLQKEHR</sequence>
<feature type="coiled-coil region" evidence="1">
    <location>
        <begin position="412"/>
        <end position="454"/>
    </location>
</feature>
<comment type="caution">
    <text evidence="3">The sequence shown here is derived from an EMBL/GenBank/DDBJ whole genome shotgun (WGS) entry which is preliminary data.</text>
</comment>
<proteinExistence type="predicted"/>
<dbReference type="InterPro" id="IPR011659">
    <property type="entry name" value="WD40"/>
</dbReference>